<reference evidence="2" key="1">
    <citation type="submission" date="2019-04" db="EMBL/GenBank/DDBJ databases">
        <title>Evolution of Biomass-Degrading Anaerobic Consortia Revealed by Metagenomics.</title>
        <authorList>
            <person name="Peng X."/>
        </authorList>
    </citation>
    <scope>NUCLEOTIDE SEQUENCE</scope>
    <source>
        <strain evidence="2">SIG141</strain>
    </source>
</reference>
<dbReference type="Gene3D" id="2.40.160.170">
    <property type="match status" value="2"/>
</dbReference>
<evidence type="ECO:0000313" key="2">
    <source>
        <dbReference type="EMBL" id="MBE6267364.1"/>
    </source>
</evidence>
<accession>A0A928GIM3</accession>
<feature type="chain" id="PRO_5037472254" description="Outer membrane protein beta-barrel domain-containing protein" evidence="1">
    <location>
        <begin position="20"/>
        <end position="373"/>
    </location>
</feature>
<feature type="signal peptide" evidence="1">
    <location>
        <begin position="1"/>
        <end position="19"/>
    </location>
</feature>
<proteinExistence type="predicted"/>
<evidence type="ECO:0008006" key="4">
    <source>
        <dbReference type="Google" id="ProtNLM"/>
    </source>
</evidence>
<sequence length="373" mass="42021">MKKIVLSIMAVCTLTAVHAQDSLSTESWFKKNNVFQNLDISVTAGTTGIGFDVASKIGQNVQLRAGYEFMPRFNCSLYFPIEIGGQPARQYDANGNRIESRFDRLAKMLQQVTGYEVKDEVEMIGKPTLNNFKFLVDVFPFRNKHWHITAGFYWGKSQFAYAENSTTAMTSLLAVGMFNQLYEKAIDVDKPLFEFDNIVIWDFSAGGVSLSERIAGYGGRMGFHVGNYKHDIYYTYPEDVWSEPGEYDDPDDFEPELIHAKGETVLLHKAGDPYMMEPGADSMVKVRAKSNAFKPYLGFGYGGRLLKNRDDWHVSFDAGMMFWGGTPDLITHDGTNLTQDVTDITGKVGDWVDFLGGIKVYPVLSVRFTKTIF</sequence>
<evidence type="ECO:0000313" key="3">
    <source>
        <dbReference type="Proteomes" id="UP000763088"/>
    </source>
</evidence>
<name>A0A928GIM3_XYLRU</name>
<protein>
    <recommendedName>
        <fullName evidence="4">Outer membrane protein beta-barrel domain-containing protein</fullName>
    </recommendedName>
</protein>
<dbReference type="EMBL" id="SUYD01000022">
    <property type="protein sequence ID" value="MBE6267364.1"/>
    <property type="molecule type" value="Genomic_DNA"/>
</dbReference>
<organism evidence="2 3">
    <name type="scientific">Xylanibacter ruminicola</name>
    <name type="common">Prevotella ruminicola</name>
    <dbReference type="NCBI Taxonomy" id="839"/>
    <lineage>
        <taxon>Bacteria</taxon>
        <taxon>Pseudomonadati</taxon>
        <taxon>Bacteroidota</taxon>
        <taxon>Bacteroidia</taxon>
        <taxon>Bacteroidales</taxon>
        <taxon>Prevotellaceae</taxon>
        <taxon>Xylanibacter</taxon>
    </lineage>
</organism>
<dbReference type="AlphaFoldDB" id="A0A928GIM3"/>
<dbReference type="Proteomes" id="UP000763088">
    <property type="component" value="Unassembled WGS sequence"/>
</dbReference>
<evidence type="ECO:0000256" key="1">
    <source>
        <dbReference type="SAM" id="SignalP"/>
    </source>
</evidence>
<comment type="caution">
    <text evidence="2">The sequence shown here is derived from an EMBL/GenBank/DDBJ whole genome shotgun (WGS) entry which is preliminary data.</text>
</comment>
<gene>
    <name evidence="2" type="ORF">E7102_13020</name>
</gene>
<keyword evidence="1" id="KW-0732">Signal</keyword>